<name>A0A9W9CEJ8_9PLEO</name>
<evidence type="ECO:0000313" key="1">
    <source>
        <dbReference type="EMBL" id="KAJ4357894.1"/>
    </source>
</evidence>
<gene>
    <name evidence="1" type="ORF">N0V89_002471</name>
</gene>
<evidence type="ECO:0000313" key="2">
    <source>
        <dbReference type="Proteomes" id="UP001140513"/>
    </source>
</evidence>
<accession>A0A9W9CEJ8</accession>
<comment type="caution">
    <text evidence="1">The sequence shown here is derived from an EMBL/GenBank/DDBJ whole genome shotgun (WGS) entry which is preliminary data.</text>
</comment>
<dbReference type="EMBL" id="JAPEUX010000002">
    <property type="protein sequence ID" value="KAJ4357894.1"/>
    <property type="molecule type" value="Genomic_DNA"/>
</dbReference>
<reference evidence="1" key="1">
    <citation type="submission" date="2022-10" db="EMBL/GenBank/DDBJ databases">
        <title>Tapping the CABI collections for fungal endophytes: first genome assemblies for Collariella, Neodidymelliopsis, Ascochyta clinopodiicola, Didymella pomorum, Didymosphaeria variabile, Neocosmospora piperis and Neocucurbitaria cava.</title>
        <authorList>
            <person name="Hill R."/>
        </authorList>
    </citation>
    <scope>NUCLEOTIDE SEQUENCE</scope>
    <source>
        <strain evidence="1">IMI 356815</strain>
    </source>
</reference>
<organism evidence="1 2">
    <name type="scientific">Didymosphaeria variabile</name>
    <dbReference type="NCBI Taxonomy" id="1932322"/>
    <lineage>
        <taxon>Eukaryota</taxon>
        <taxon>Fungi</taxon>
        <taxon>Dikarya</taxon>
        <taxon>Ascomycota</taxon>
        <taxon>Pezizomycotina</taxon>
        <taxon>Dothideomycetes</taxon>
        <taxon>Pleosporomycetidae</taxon>
        <taxon>Pleosporales</taxon>
        <taxon>Massarineae</taxon>
        <taxon>Didymosphaeriaceae</taxon>
        <taxon>Didymosphaeria</taxon>
    </lineage>
</organism>
<dbReference type="Proteomes" id="UP001140513">
    <property type="component" value="Unassembled WGS sequence"/>
</dbReference>
<dbReference type="GeneID" id="80906001"/>
<dbReference type="OrthoDB" id="3775889at2759"/>
<sequence>MAKRDDKPWGHPVVILEKEVASSEMVKCQLVTSFQNGDTFAKKSATSKEGIAPIQGVRPHPGVLGISTRLLTLEPGSDKFTKPSYVNFYDKFEDGQFWIEYCHIQPWMANGRPTKITFDQESLERIKRQQVR</sequence>
<dbReference type="AlphaFoldDB" id="A0A9W9CEJ8"/>
<dbReference type="RefSeq" id="XP_056074753.1">
    <property type="nucleotide sequence ID" value="XM_056211280.1"/>
</dbReference>
<keyword evidence="2" id="KW-1185">Reference proteome</keyword>
<protein>
    <submittedName>
        <fullName evidence="1">Uncharacterized protein</fullName>
    </submittedName>
</protein>
<proteinExistence type="predicted"/>